<dbReference type="EMBL" id="KZ305055">
    <property type="protein sequence ID" value="PIA34295.1"/>
    <property type="molecule type" value="Genomic_DNA"/>
</dbReference>
<sequence>MYERTDSKWYNKPNSQVKRQDQMAAKDYPQQLALLMSCYSGSNNCIWKLTLGIVGLGGMKLQMKPCAIRP</sequence>
<evidence type="ECO:0000256" key="1">
    <source>
        <dbReference type="SAM" id="MobiDB-lite"/>
    </source>
</evidence>
<name>A0A2G5CSL6_AQUCA</name>
<gene>
    <name evidence="2" type="ORF">AQUCO_03800113v1</name>
</gene>
<dbReference type="AlphaFoldDB" id="A0A2G5CSL6"/>
<reference evidence="2 3" key="1">
    <citation type="submission" date="2017-09" db="EMBL/GenBank/DDBJ databases">
        <title>WGS assembly of Aquilegia coerulea Goldsmith.</title>
        <authorList>
            <person name="Hodges S."/>
            <person name="Kramer E."/>
            <person name="Nordborg M."/>
            <person name="Tomkins J."/>
            <person name="Borevitz J."/>
            <person name="Derieg N."/>
            <person name="Yan J."/>
            <person name="Mihaltcheva S."/>
            <person name="Hayes R.D."/>
            <person name="Rokhsar D."/>
        </authorList>
    </citation>
    <scope>NUCLEOTIDE SEQUENCE [LARGE SCALE GENOMIC DNA]</scope>
    <source>
        <strain evidence="3">cv. Goldsmith</strain>
    </source>
</reference>
<accession>A0A2G5CSL6</accession>
<organism evidence="2 3">
    <name type="scientific">Aquilegia coerulea</name>
    <name type="common">Rocky mountain columbine</name>
    <dbReference type="NCBI Taxonomy" id="218851"/>
    <lineage>
        <taxon>Eukaryota</taxon>
        <taxon>Viridiplantae</taxon>
        <taxon>Streptophyta</taxon>
        <taxon>Embryophyta</taxon>
        <taxon>Tracheophyta</taxon>
        <taxon>Spermatophyta</taxon>
        <taxon>Magnoliopsida</taxon>
        <taxon>Ranunculales</taxon>
        <taxon>Ranunculaceae</taxon>
        <taxon>Thalictroideae</taxon>
        <taxon>Aquilegia</taxon>
    </lineage>
</organism>
<keyword evidence="3" id="KW-1185">Reference proteome</keyword>
<proteinExistence type="predicted"/>
<dbReference type="Proteomes" id="UP000230069">
    <property type="component" value="Unassembled WGS sequence"/>
</dbReference>
<evidence type="ECO:0000313" key="2">
    <source>
        <dbReference type="EMBL" id="PIA34295.1"/>
    </source>
</evidence>
<feature type="region of interest" description="Disordered" evidence="1">
    <location>
        <begin position="1"/>
        <end position="22"/>
    </location>
</feature>
<protein>
    <submittedName>
        <fullName evidence="2">Uncharacterized protein</fullName>
    </submittedName>
</protein>
<evidence type="ECO:0000313" key="3">
    <source>
        <dbReference type="Proteomes" id="UP000230069"/>
    </source>
</evidence>
<dbReference type="InParanoid" id="A0A2G5CSL6"/>